<sequence length="163" mass="18157">MAVNAYLTLKGQRQGLIAGPVTDKGREDSIELLSFSNKIVSPRDPASGLPTGVRQHQPICVVKEIDEASTALRSAFVDNENLTSWALQFWTAGAVDPVMDTEIYTIRLTNASIASIREFLVESEDPANNGLPLREEITFTYQKIEWIWTEGETTAEDDWQQQA</sequence>
<organism evidence="1 2">
    <name type="scientific">Granulicella aggregans</name>
    <dbReference type="NCBI Taxonomy" id="474949"/>
    <lineage>
        <taxon>Bacteria</taxon>
        <taxon>Pseudomonadati</taxon>
        <taxon>Acidobacteriota</taxon>
        <taxon>Terriglobia</taxon>
        <taxon>Terriglobales</taxon>
        <taxon>Acidobacteriaceae</taxon>
        <taxon>Granulicella</taxon>
    </lineage>
</organism>
<accession>A0A7W8E4E7</accession>
<protein>
    <submittedName>
        <fullName evidence="1">Type VI secretion system secreted protein Hcp</fullName>
    </submittedName>
</protein>
<dbReference type="Pfam" id="PF05638">
    <property type="entry name" value="T6SS_HCP"/>
    <property type="match status" value="1"/>
</dbReference>
<name>A0A7W8E4E7_9BACT</name>
<dbReference type="InterPro" id="IPR008514">
    <property type="entry name" value="T6SS_Hcp"/>
</dbReference>
<dbReference type="SUPFAM" id="SSF141452">
    <property type="entry name" value="Hcp1-like"/>
    <property type="match status" value="1"/>
</dbReference>
<reference evidence="1 2" key="1">
    <citation type="submission" date="2020-08" db="EMBL/GenBank/DDBJ databases">
        <title>Genomic Encyclopedia of Type Strains, Phase IV (KMG-V): Genome sequencing to study the core and pangenomes of soil and plant-associated prokaryotes.</title>
        <authorList>
            <person name="Whitman W."/>
        </authorList>
    </citation>
    <scope>NUCLEOTIDE SEQUENCE [LARGE SCALE GENOMIC DNA]</scope>
    <source>
        <strain evidence="1 2">M8UP14</strain>
    </source>
</reference>
<proteinExistence type="predicted"/>
<dbReference type="InterPro" id="IPR036624">
    <property type="entry name" value="Hcp1-lik_sf"/>
</dbReference>
<dbReference type="PANTHER" id="PTHR34319">
    <property type="entry name" value="MAJOR EXPORTED PROTEIN"/>
    <property type="match status" value="1"/>
</dbReference>
<evidence type="ECO:0000313" key="2">
    <source>
        <dbReference type="Proteomes" id="UP000540989"/>
    </source>
</evidence>
<comment type="caution">
    <text evidence="1">The sequence shown here is derived from an EMBL/GenBank/DDBJ whole genome shotgun (WGS) entry which is preliminary data.</text>
</comment>
<dbReference type="EMBL" id="JACHIP010000004">
    <property type="protein sequence ID" value="MBB5058426.1"/>
    <property type="molecule type" value="Genomic_DNA"/>
</dbReference>
<dbReference type="RefSeq" id="WP_184218062.1">
    <property type="nucleotide sequence ID" value="NZ_JACHIP010000004.1"/>
</dbReference>
<dbReference type="Gene3D" id="2.30.110.20">
    <property type="entry name" value="Hcp1-like"/>
    <property type="match status" value="1"/>
</dbReference>
<dbReference type="NCBIfam" id="TIGR03344">
    <property type="entry name" value="VI_effect_Hcp1"/>
    <property type="match status" value="1"/>
</dbReference>
<dbReference type="InterPro" id="IPR052947">
    <property type="entry name" value="T6SS_Hcp1_domain"/>
</dbReference>
<evidence type="ECO:0000313" key="1">
    <source>
        <dbReference type="EMBL" id="MBB5058426.1"/>
    </source>
</evidence>
<keyword evidence="2" id="KW-1185">Reference proteome</keyword>
<dbReference type="PANTHER" id="PTHR34319:SF7">
    <property type="entry name" value="HNH ENDONUCLEASE DOMAIN-CONTAINING PROTEIN"/>
    <property type="match status" value="1"/>
</dbReference>
<gene>
    <name evidence="1" type="ORF">HDF16_003140</name>
</gene>
<dbReference type="AlphaFoldDB" id="A0A7W8E4E7"/>
<dbReference type="Proteomes" id="UP000540989">
    <property type="component" value="Unassembled WGS sequence"/>
</dbReference>